<keyword evidence="1" id="KW-0472">Membrane</keyword>
<feature type="transmembrane region" description="Helical" evidence="1">
    <location>
        <begin position="21"/>
        <end position="48"/>
    </location>
</feature>
<proteinExistence type="predicted"/>
<dbReference type="OrthoDB" id="7857704at2"/>
<keyword evidence="1" id="KW-0812">Transmembrane</keyword>
<sequence>MERTITTSTNGNSWEIVPTNAVAGVILGVLFIYLFFRHFMFVLMFMDLILGWLRKFNWFPKEGKRWKTFIHWVVALALLLGFLFVAGSAGWLEFIPQ</sequence>
<dbReference type="RefSeq" id="WP_085820927.1">
    <property type="nucleotide sequence ID" value="NZ_FWFP01000001.1"/>
</dbReference>
<keyword evidence="1" id="KW-1133">Transmembrane helix</keyword>
<accession>A0A1X6YBX4</accession>
<feature type="transmembrane region" description="Helical" evidence="1">
    <location>
        <begin position="69"/>
        <end position="92"/>
    </location>
</feature>
<gene>
    <name evidence="2" type="ORF">RUM8411_00387</name>
</gene>
<reference evidence="3" key="1">
    <citation type="submission" date="2017-03" db="EMBL/GenBank/DDBJ databases">
        <authorList>
            <person name="Rodrigo-Torres L."/>
            <person name="Arahal R.D."/>
            <person name="Lucena T."/>
        </authorList>
    </citation>
    <scope>NUCLEOTIDE SEQUENCE [LARGE SCALE GENOMIC DNA]</scope>
    <source>
        <strain evidence="3">CECT 8411</strain>
    </source>
</reference>
<protein>
    <submittedName>
        <fullName evidence="2">Uncharacterized protein</fullName>
    </submittedName>
</protein>
<evidence type="ECO:0000313" key="3">
    <source>
        <dbReference type="Proteomes" id="UP000193778"/>
    </source>
</evidence>
<evidence type="ECO:0000256" key="1">
    <source>
        <dbReference type="SAM" id="Phobius"/>
    </source>
</evidence>
<keyword evidence="3" id="KW-1185">Reference proteome</keyword>
<evidence type="ECO:0000313" key="2">
    <source>
        <dbReference type="EMBL" id="SLN14940.1"/>
    </source>
</evidence>
<dbReference type="AlphaFoldDB" id="A0A1X6YBX4"/>
<name>A0A1X6YBX4_9RHOB</name>
<organism evidence="2 3">
    <name type="scientific">Ruegeria meonggei</name>
    <dbReference type="NCBI Taxonomy" id="1446476"/>
    <lineage>
        <taxon>Bacteria</taxon>
        <taxon>Pseudomonadati</taxon>
        <taxon>Pseudomonadota</taxon>
        <taxon>Alphaproteobacteria</taxon>
        <taxon>Rhodobacterales</taxon>
        <taxon>Roseobacteraceae</taxon>
        <taxon>Ruegeria</taxon>
    </lineage>
</organism>
<dbReference type="EMBL" id="FWFP01000001">
    <property type="protein sequence ID" value="SLN14940.1"/>
    <property type="molecule type" value="Genomic_DNA"/>
</dbReference>
<dbReference type="Proteomes" id="UP000193778">
    <property type="component" value="Unassembled WGS sequence"/>
</dbReference>